<reference evidence="4 5" key="1">
    <citation type="submission" date="2018-03" db="EMBL/GenBank/DDBJ databases">
        <title>Genomic Encyclopedia of Archaeal and Bacterial Type Strains, Phase II (KMG-II): from individual species to whole genera.</title>
        <authorList>
            <person name="Goeker M."/>
        </authorList>
    </citation>
    <scope>NUCLEOTIDE SEQUENCE [LARGE SCALE GENOMIC DNA]</scope>
    <source>
        <strain evidence="4 5">DSM 101533</strain>
    </source>
</reference>
<comment type="caution">
    <text evidence="4">The sequence shown here is derived from an EMBL/GenBank/DDBJ whole genome shotgun (WGS) entry which is preliminary data.</text>
</comment>
<evidence type="ECO:0000256" key="1">
    <source>
        <dbReference type="SAM" id="Coils"/>
    </source>
</evidence>
<evidence type="ECO:0000313" key="4">
    <source>
        <dbReference type="EMBL" id="PRY79560.1"/>
    </source>
</evidence>
<keyword evidence="3" id="KW-1133">Transmembrane helix</keyword>
<feature type="transmembrane region" description="Helical" evidence="3">
    <location>
        <begin position="249"/>
        <end position="273"/>
    </location>
</feature>
<keyword evidence="3" id="KW-0812">Transmembrane</keyword>
<sequence>MANERVYQVARLTDKQIAKLYEEILSVFPDATVDYRMSSNVKLDHALYSEAGFPRTSYFLTNAHISIRSVSISIHFARGTSISVDRFTERTSSSVADEIKLAANSVQHQNTTVQNIIAVSKIIEKNTSFLDVMQEEPSLSSTAVLDAKLGSLSDLAADLIAGADEKRRELDSLKDSLEKEYEQKRIALDDAHAAELLEVVEGRKQLEALQKSLDDREHKHVRRELRETITTQIKDSLSDATGSKRSRNYAILVTSLSLLGAVIFAFLTAAAQLSISSMAEGFVQYAQYVKLFLSSAVTVGFVAYAISWMRRLAIEEATHHRNLEQYGFDMNRASWVIETILELTDAELEEVPSAWLESVCKNLFERQDQGQDETTSLHALAALLNVTTEAEIGPDGPTFKLNRRAAKKAAASGE</sequence>
<protein>
    <submittedName>
        <fullName evidence="4">Uncharacterized protein</fullName>
    </submittedName>
</protein>
<evidence type="ECO:0000313" key="5">
    <source>
        <dbReference type="Proteomes" id="UP000238007"/>
    </source>
</evidence>
<proteinExistence type="predicted"/>
<accession>A0A2T0W2Z9</accession>
<dbReference type="AlphaFoldDB" id="A0A2T0W2Z9"/>
<feature type="region of interest" description="Disordered" evidence="2">
    <location>
        <begin position="395"/>
        <end position="414"/>
    </location>
</feature>
<dbReference type="Proteomes" id="UP000238007">
    <property type="component" value="Unassembled WGS sequence"/>
</dbReference>
<keyword evidence="1" id="KW-0175">Coiled coil</keyword>
<feature type="transmembrane region" description="Helical" evidence="3">
    <location>
        <begin position="285"/>
        <end position="306"/>
    </location>
</feature>
<feature type="coiled-coil region" evidence="1">
    <location>
        <begin position="160"/>
        <end position="194"/>
    </location>
</feature>
<evidence type="ECO:0000256" key="2">
    <source>
        <dbReference type="SAM" id="MobiDB-lite"/>
    </source>
</evidence>
<evidence type="ECO:0000256" key="3">
    <source>
        <dbReference type="SAM" id="Phobius"/>
    </source>
</evidence>
<dbReference type="RefSeq" id="WP_106354847.1">
    <property type="nucleotide sequence ID" value="NZ_PVTP01000002.1"/>
</dbReference>
<keyword evidence="5" id="KW-1185">Reference proteome</keyword>
<dbReference type="EMBL" id="PVTP01000002">
    <property type="protein sequence ID" value="PRY79560.1"/>
    <property type="molecule type" value="Genomic_DNA"/>
</dbReference>
<name>A0A2T0W2Z9_9RHOB</name>
<keyword evidence="3" id="KW-0472">Membrane</keyword>
<organism evidence="4 5">
    <name type="scientific">Yoonia maritima</name>
    <dbReference type="NCBI Taxonomy" id="1435347"/>
    <lineage>
        <taxon>Bacteria</taxon>
        <taxon>Pseudomonadati</taxon>
        <taxon>Pseudomonadota</taxon>
        <taxon>Alphaproteobacteria</taxon>
        <taxon>Rhodobacterales</taxon>
        <taxon>Paracoccaceae</taxon>
        <taxon>Yoonia</taxon>
    </lineage>
</organism>
<gene>
    <name evidence="4" type="ORF">CLV80_102205</name>
</gene>